<proteinExistence type="predicted"/>
<name>A0ABT5SKI2_9MICO</name>
<gene>
    <name evidence="1" type="ORF">PUW80_13310</name>
</gene>
<comment type="caution">
    <text evidence="1">The sequence shown here is derived from an EMBL/GenBank/DDBJ whole genome shotgun (WGS) entry which is preliminary data.</text>
</comment>
<accession>A0ABT5SKI2</accession>
<reference evidence="1 2" key="1">
    <citation type="submission" date="2023-02" db="EMBL/GenBank/DDBJ databases">
        <title>Study of novel species of the Microbacterium genus.</title>
        <authorList>
            <person name="Arroyo-Herrera I."/>
            <person name="Roman-Ponce B."/>
            <person name="Vasquez-Murrieta M.S."/>
        </authorList>
    </citation>
    <scope>NUCLEOTIDE SEQUENCE [LARGE SCALE GENOMIC DNA]</scope>
    <source>
        <strain evidence="1 2">NE1TT3</strain>
    </source>
</reference>
<dbReference type="RefSeq" id="WP_274264907.1">
    <property type="nucleotide sequence ID" value="NZ_JAQZCI010000004.1"/>
</dbReference>
<sequence length="47" mass="5083">MTYNARLDQTWCLCGRKSWIGDVAMHGVACCGGPLVVPTSQAEEGNR</sequence>
<protein>
    <submittedName>
        <fullName evidence="1">Uncharacterized protein</fullName>
    </submittedName>
</protein>
<dbReference type="Proteomes" id="UP001218170">
    <property type="component" value="Unassembled WGS sequence"/>
</dbReference>
<dbReference type="EMBL" id="JAQZCI010000004">
    <property type="protein sequence ID" value="MDD7963329.1"/>
    <property type="molecule type" value="Genomic_DNA"/>
</dbReference>
<keyword evidence="2" id="KW-1185">Reference proteome</keyword>
<evidence type="ECO:0000313" key="2">
    <source>
        <dbReference type="Proteomes" id="UP001218170"/>
    </source>
</evidence>
<organism evidence="1 2">
    <name type="scientific">Microbacterium thalli</name>
    <dbReference type="NCBI Taxonomy" id="3027921"/>
    <lineage>
        <taxon>Bacteria</taxon>
        <taxon>Bacillati</taxon>
        <taxon>Actinomycetota</taxon>
        <taxon>Actinomycetes</taxon>
        <taxon>Micrococcales</taxon>
        <taxon>Microbacteriaceae</taxon>
        <taxon>Microbacterium</taxon>
    </lineage>
</organism>
<evidence type="ECO:0000313" key="1">
    <source>
        <dbReference type="EMBL" id="MDD7963329.1"/>
    </source>
</evidence>